<gene>
    <name evidence="1" type="ORF">IAA60_02115</name>
</gene>
<accession>A0A9D1H1M3</accession>
<reference evidence="1" key="2">
    <citation type="journal article" date="2021" name="PeerJ">
        <title>Extensive microbial diversity within the chicken gut microbiome revealed by metagenomics and culture.</title>
        <authorList>
            <person name="Gilroy R."/>
            <person name="Ravi A."/>
            <person name="Getino M."/>
            <person name="Pursley I."/>
            <person name="Horton D.L."/>
            <person name="Alikhan N.F."/>
            <person name="Baker D."/>
            <person name="Gharbi K."/>
            <person name="Hall N."/>
            <person name="Watson M."/>
            <person name="Adriaenssens E.M."/>
            <person name="Foster-Nyarko E."/>
            <person name="Jarju S."/>
            <person name="Secka A."/>
            <person name="Antonio M."/>
            <person name="Oren A."/>
            <person name="Chaudhuri R.R."/>
            <person name="La Ragione R."/>
            <person name="Hildebrand F."/>
            <person name="Pallen M.J."/>
        </authorList>
    </citation>
    <scope>NUCLEOTIDE SEQUENCE</scope>
    <source>
        <strain evidence="1">CHK181-108</strain>
    </source>
</reference>
<evidence type="ECO:0000313" key="1">
    <source>
        <dbReference type="EMBL" id="HIT84680.1"/>
    </source>
</evidence>
<protein>
    <submittedName>
        <fullName evidence="1">Uncharacterized protein</fullName>
    </submittedName>
</protein>
<reference evidence="1" key="1">
    <citation type="submission" date="2020-10" db="EMBL/GenBank/DDBJ databases">
        <authorList>
            <person name="Gilroy R."/>
        </authorList>
    </citation>
    <scope>NUCLEOTIDE SEQUENCE</scope>
    <source>
        <strain evidence="1">CHK181-108</strain>
    </source>
</reference>
<comment type="caution">
    <text evidence="1">The sequence shown here is derived from an EMBL/GenBank/DDBJ whole genome shotgun (WGS) entry which is preliminary data.</text>
</comment>
<sequence>MIYSDDIEKICALCVYSEKRSNTLVFCAHLGQCVGASDSACKRYKYDILKREVRRRRPLDTNKLSEEDFKL</sequence>
<organism evidence="1 2">
    <name type="scientific">Candidatus Ornithomonoglobus intestinigallinarum</name>
    <dbReference type="NCBI Taxonomy" id="2840894"/>
    <lineage>
        <taxon>Bacteria</taxon>
        <taxon>Bacillati</taxon>
        <taxon>Bacillota</taxon>
        <taxon>Clostridia</taxon>
        <taxon>Candidatus Ornithomonoglobus</taxon>
    </lineage>
</organism>
<proteinExistence type="predicted"/>
<dbReference type="EMBL" id="DVLU01000018">
    <property type="protein sequence ID" value="HIT84680.1"/>
    <property type="molecule type" value="Genomic_DNA"/>
</dbReference>
<evidence type="ECO:0000313" key="2">
    <source>
        <dbReference type="Proteomes" id="UP000824165"/>
    </source>
</evidence>
<name>A0A9D1H1M3_9FIRM</name>
<dbReference type="Proteomes" id="UP000824165">
    <property type="component" value="Unassembled WGS sequence"/>
</dbReference>
<dbReference type="AlphaFoldDB" id="A0A9D1H1M3"/>